<dbReference type="STRING" id="1802129.A3J04_00705"/>
<evidence type="ECO:0000259" key="9">
    <source>
        <dbReference type="Pfam" id="PF13231"/>
    </source>
</evidence>
<keyword evidence="7 8" id="KW-0472">Membrane</keyword>
<dbReference type="EMBL" id="MHNZ01000030">
    <property type="protein sequence ID" value="OGZ55628.1"/>
    <property type="molecule type" value="Genomic_DNA"/>
</dbReference>
<evidence type="ECO:0000256" key="4">
    <source>
        <dbReference type="ARBA" id="ARBA00022679"/>
    </source>
</evidence>
<comment type="subcellular location">
    <subcellularLocation>
        <location evidence="1">Cell membrane</location>
        <topology evidence="1">Multi-pass membrane protein</topology>
    </subcellularLocation>
</comment>
<organism evidence="10 11">
    <name type="scientific">Candidatus Ryanbacteria bacterium RIFCSPLOWO2_02_FULL_47_14</name>
    <dbReference type="NCBI Taxonomy" id="1802129"/>
    <lineage>
        <taxon>Bacteria</taxon>
        <taxon>Candidatus Ryaniibacteriota</taxon>
    </lineage>
</organism>
<dbReference type="PANTHER" id="PTHR33908:SF11">
    <property type="entry name" value="MEMBRANE PROTEIN"/>
    <property type="match status" value="1"/>
</dbReference>
<evidence type="ECO:0000256" key="1">
    <source>
        <dbReference type="ARBA" id="ARBA00004651"/>
    </source>
</evidence>
<feature type="transmembrane region" description="Helical" evidence="8">
    <location>
        <begin position="143"/>
        <end position="159"/>
    </location>
</feature>
<evidence type="ECO:0000256" key="6">
    <source>
        <dbReference type="ARBA" id="ARBA00022989"/>
    </source>
</evidence>
<dbReference type="Proteomes" id="UP000177954">
    <property type="component" value="Unassembled WGS sequence"/>
</dbReference>
<proteinExistence type="predicted"/>
<protein>
    <recommendedName>
        <fullName evidence="9">Glycosyltransferase RgtA/B/C/D-like domain-containing protein</fullName>
    </recommendedName>
</protein>
<comment type="caution">
    <text evidence="10">The sequence shown here is derived from an EMBL/GenBank/DDBJ whole genome shotgun (WGS) entry which is preliminary data.</text>
</comment>
<dbReference type="Pfam" id="PF13231">
    <property type="entry name" value="PMT_2"/>
    <property type="match status" value="1"/>
</dbReference>
<evidence type="ECO:0000256" key="3">
    <source>
        <dbReference type="ARBA" id="ARBA00022676"/>
    </source>
</evidence>
<feature type="transmembrane region" description="Helical" evidence="8">
    <location>
        <begin position="201"/>
        <end position="220"/>
    </location>
</feature>
<feature type="transmembrane region" description="Helical" evidence="8">
    <location>
        <begin position="118"/>
        <end position="137"/>
    </location>
</feature>
<evidence type="ECO:0000256" key="5">
    <source>
        <dbReference type="ARBA" id="ARBA00022692"/>
    </source>
</evidence>
<keyword evidence="2" id="KW-1003">Cell membrane</keyword>
<feature type="transmembrane region" description="Helical" evidence="8">
    <location>
        <begin position="384"/>
        <end position="406"/>
    </location>
</feature>
<evidence type="ECO:0000313" key="11">
    <source>
        <dbReference type="Proteomes" id="UP000177954"/>
    </source>
</evidence>
<sequence length="435" mass="49570">MEKDRALFWGIAGTKIILLALFVLFFGTSALVWSDSTTFLRLGRGIFMGQGFVYTQEGSLEFIPATTRTPLYSVFIGFFDVFVPYGRIAVSIIQVFVAAANAYFVFKIARMFLPEKWALAGAILFSFEPLVAVTNMLILPETILTFFILIFAYFFLLFMQDGRRSLLVYSALALALAVYTKPVAYYLFIIPLAVLVIKRRFYAVGIFAGILFLLFLPWMVRNYGLVGSFSMTTNDSGNICSWELVGVLATKYRIDSSDFTTLYALPEYAEVYARCTGSFSALSIFMTEYRKEFFITSALGTLAFLTNDGYSAFFEKSSEEQVKIHHNYLTPAVFTNADWWSKIKGAFFELELYERIVVLGGKIFWVLIFFFMIFCILTKRSEEVRFLVFIIFYFLAVSVVSTGYGVGARLRIPVDSFLILLAFSGFQQLFHRLRI</sequence>
<dbReference type="PANTHER" id="PTHR33908">
    <property type="entry name" value="MANNOSYLTRANSFERASE YKCB-RELATED"/>
    <property type="match status" value="1"/>
</dbReference>
<dbReference type="InterPro" id="IPR038731">
    <property type="entry name" value="RgtA/B/C-like"/>
</dbReference>
<feature type="transmembrane region" description="Helical" evidence="8">
    <location>
        <begin position="356"/>
        <end position="377"/>
    </location>
</feature>
<dbReference type="GO" id="GO:0009103">
    <property type="term" value="P:lipopolysaccharide biosynthetic process"/>
    <property type="evidence" value="ECO:0007669"/>
    <property type="project" value="UniProtKB-ARBA"/>
</dbReference>
<keyword evidence="3" id="KW-0328">Glycosyltransferase</keyword>
<feature type="transmembrane region" description="Helical" evidence="8">
    <location>
        <begin position="88"/>
        <end position="106"/>
    </location>
</feature>
<keyword evidence="4" id="KW-0808">Transferase</keyword>
<feature type="domain" description="Glycosyltransferase RgtA/B/C/D-like" evidence="9">
    <location>
        <begin position="70"/>
        <end position="216"/>
    </location>
</feature>
<feature type="transmembrane region" description="Helical" evidence="8">
    <location>
        <begin position="7"/>
        <end position="33"/>
    </location>
</feature>
<feature type="transmembrane region" description="Helical" evidence="8">
    <location>
        <begin position="293"/>
        <end position="313"/>
    </location>
</feature>
<dbReference type="GO" id="GO:0005886">
    <property type="term" value="C:plasma membrane"/>
    <property type="evidence" value="ECO:0007669"/>
    <property type="project" value="UniProtKB-SubCell"/>
</dbReference>
<keyword evidence="5 8" id="KW-0812">Transmembrane</keyword>
<evidence type="ECO:0000256" key="2">
    <source>
        <dbReference type="ARBA" id="ARBA00022475"/>
    </source>
</evidence>
<reference evidence="10 11" key="1">
    <citation type="journal article" date="2016" name="Nat. Commun.">
        <title>Thousands of microbial genomes shed light on interconnected biogeochemical processes in an aquifer system.</title>
        <authorList>
            <person name="Anantharaman K."/>
            <person name="Brown C.T."/>
            <person name="Hug L.A."/>
            <person name="Sharon I."/>
            <person name="Castelle C.J."/>
            <person name="Probst A.J."/>
            <person name="Thomas B.C."/>
            <person name="Singh A."/>
            <person name="Wilkins M.J."/>
            <person name="Karaoz U."/>
            <person name="Brodie E.L."/>
            <person name="Williams K.H."/>
            <person name="Hubbard S.S."/>
            <person name="Banfield J.F."/>
        </authorList>
    </citation>
    <scope>NUCLEOTIDE SEQUENCE [LARGE SCALE GENOMIC DNA]</scope>
</reference>
<name>A0A1G2H0V6_9BACT</name>
<feature type="transmembrane region" description="Helical" evidence="8">
    <location>
        <begin position="166"/>
        <end position="189"/>
    </location>
</feature>
<keyword evidence="6 8" id="KW-1133">Transmembrane helix</keyword>
<evidence type="ECO:0000313" key="10">
    <source>
        <dbReference type="EMBL" id="OGZ55628.1"/>
    </source>
</evidence>
<gene>
    <name evidence="10" type="ORF">A3J04_00705</name>
</gene>
<dbReference type="GO" id="GO:0016763">
    <property type="term" value="F:pentosyltransferase activity"/>
    <property type="evidence" value="ECO:0007669"/>
    <property type="project" value="TreeGrafter"/>
</dbReference>
<dbReference type="InterPro" id="IPR050297">
    <property type="entry name" value="LipidA_mod_glycosyltrf_83"/>
</dbReference>
<accession>A0A1G2H0V6</accession>
<dbReference type="AlphaFoldDB" id="A0A1G2H0V6"/>
<evidence type="ECO:0000256" key="8">
    <source>
        <dbReference type="SAM" id="Phobius"/>
    </source>
</evidence>
<evidence type="ECO:0000256" key="7">
    <source>
        <dbReference type="ARBA" id="ARBA00023136"/>
    </source>
</evidence>